<dbReference type="EMBL" id="CAXKWB010001795">
    <property type="protein sequence ID" value="CAL4065500.1"/>
    <property type="molecule type" value="Genomic_DNA"/>
</dbReference>
<accession>A0AAV2PYH9</accession>
<dbReference type="GO" id="GO:0005829">
    <property type="term" value="C:cytosol"/>
    <property type="evidence" value="ECO:0007669"/>
    <property type="project" value="TreeGrafter"/>
</dbReference>
<gene>
    <name evidence="16" type="ORF">MNOR_LOCUS4828</name>
</gene>
<dbReference type="GO" id="GO:0005634">
    <property type="term" value="C:nucleus"/>
    <property type="evidence" value="ECO:0007669"/>
    <property type="project" value="TreeGrafter"/>
</dbReference>
<evidence type="ECO:0000256" key="11">
    <source>
        <dbReference type="ARBA" id="ARBA00024870"/>
    </source>
</evidence>
<evidence type="ECO:0000256" key="13">
    <source>
        <dbReference type="PROSITE-ProRule" id="PRU00731"/>
    </source>
</evidence>
<dbReference type="SUPFAM" id="SSF49785">
    <property type="entry name" value="Galactose-binding domain-like"/>
    <property type="match status" value="1"/>
</dbReference>
<organism evidence="16 17">
    <name type="scientific">Meganyctiphanes norvegica</name>
    <name type="common">Northern krill</name>
    <name type="synonym">Thysanopoda norvegica</name>
    <dbReference type="NCBI Taxonomy" id="48144"/>
    <lineage>
        <taxon>Eukaryota</taxon>
        <taxon>Metazoa</taxon>
        <taxon>Ecdysozoa</taxon>
        <taxon>Arthropoda</taxon>
        <taxon>Crustacea</taxon>
        <taxon>Multicrustacea</taxon>
        <taxon>Malacostraca</taxon>
        <taxon>Eumalacostraca</taxon>
        <taxon>Eucarida</taxon>
        <taxon>Euphausiacea</taxon>
        <taxon>Euphausiidae</taxon>
        <taxon>Meganyctiphanes</taxon>
    </lineage>
</organism>
<dbReference type="GO" id="GO:0000224">
    <property type="term" value="F:peptide-N4-(N-acetyl-beta-glucosaminyl)asparagine amidase activity"/>
    <property type="evidence" value="ECO:0007669"/>
    <property type="project" value="UniProtKB-EC"/>
</dbReference>
<dbReference type="InterPro" id="IPR038765">
    <property type="entry name" value="Papain-like_cys_pep_sf"/>
</dbReference>
<dbReference type="Gene3D" id="1.20.58.2190">
    <property type="match status" value="1"/>
</dbReference>
<dbReference type="PANTHER" id="PTHR12143:SF19">
    <property type="entry name" value="PEPTIDE-N(4)-(N-ACETYL-BETA-GLUCOSAMINYL)ASPARAGINE AMIDASE"/>
    <property type="match status" value="1"/>
</dbReference>
<evidence type="ECO:0000256" key="14">
    <source>
        <dbReference type="SAM" id="MobiDB-lite"/>
    </source>
</evidence>
<dbReference type="Pfam" id="PF01841">
    <property type="entry name" value="Transglut_core"/>
    <property type="match status" value="1"/>
</dbReference>
<evidence type="ECO:0000256" key="5">
    <source>
        <dbReference type="ARBA" id="ARBA00012158"/>
    </source>
</evidence>
<evidence type="ECO:0000256" key="3">
    <source>
        <dbReference type="ARBA" id="ARBA00004496"/>
    </source>
</evidence>
<dbReference type="AlphaFoldDB" id="A0AAV2PYH9"/>
<feature type="non-terminal residue" evidence="16">
    <location>
        <position position="626"/>
    </location>
</feature>
<comment type="caution">
    <text evidence="16">The sequence shown here is derived from an EMBL/GenBank/DDBJ whole genome shotgun (WGS) entry which is preliminary data.</text>
</comment>
<comment type="subcellular location">
    <subcellularLocation>
        <location evidence="3">Cytoplasm</location>
    </subcellularLocation>
</comment>
<evidence type="ECO:0000256" key="1">
    <source>
        <dbReference type="ARBA" id="ARBA00001650"/>
    </source>
</evidence>
<dbReference type="InterPro" id="IPR038680">
    <property type="entry name" value="PAW_sf"/>
</dbReference>
<keyword evidence="7" id="KW-0963">Cytoplasm</keyword>
<proteinExistence type="inferred from homology"/>
<dbReference type="InterPro" id="IPR008979">
    <property type="entry name" value="Galactose-bd-like_sf"/>
</dbReference>
<evidence type="ECO:0000313" key="17">
    <source>
        <dbReference type="Proteomes" id="UP001497623"/>
    </source>
</evidence>
<dbReference type="Gene3D" id="2.60.120.1020">
    <property type="entry name" value="Peptide N glycanase, PAW domain"/>
    <property type="match status" value="1"/>
</dbReference>
<evidence type="ECO:0000256" key="2">
    <source>
        <dbReference type="ARBA" id="ARBA00001947"/>
    </source>
</evidence>
<feature type="domain" description="PAW" evidence="15">
    <location>
        <begin position="422"/>
        <end position="626"/>
    </location>
</feature>
<dbReference type="PROSITE" id="PS51398">
    <property type="entry name" value="PAW"/>
    <property type="match status" value="1"/>
</dbReference>
<dbReference type="InterPro" id="IPR036339">
    <property type="entry name" value="PUB-like_dom_sf"/>
</dbReference>
<evidence type="ECO:0000256" key="9">
    <source>
        <dbReference type="ARBA" id="ARBA00022801"/>
    </source>
</evidence>
<dbReference type="Proteomes" id="UP001497623">
    <property type="component" value="Unassembled WGS sequence"/>
</dbReference>
<feature type="compositionally biased region" description="Polar residues" evidence="14">
    <location>
        <begin position="116"/>
        <end position="131"/>
    </location>
</feature>
<keyword evidence="8" id="KW-0479">Metal-binding</keyword>
<evidence type="ECO:0000256" key="6">
    <source>
        <dbReference type="ARBA" id="ARBA00018546"/>
    </source>
</evidence>
<dbReference type="SMART" id="SM00613">
    <property type="entry name" value="PAW"/>
    <property type="match status" value="1"/>
</dbReference>
<evidence type="ECO:0000256" key="4">
    <source>
        <dbReference type="ARBA" id="ARBA00009390"/>
    </source>
</evidence>
<comment type="function">
    <text evidence="11">Specifically deglycosylates the denatured form of N-linked glycoproteins in the cytoplasm and assists their proteasome-mediated degradation. Cleaves the beta-aspartyl-glucosamine (GlcNAc) of the glycan and the amide side chain of Asn, converting Asn to Asp. Prefers proteins containing high-mannose over those bearing complex type oligosaccharides. Can recognize misfolded proteins in the endoplasmic reticulum that are exported to the cytosol to be destroyed and deglycosylate them, while it has no activity toward native proteins. Deglycosylation is a prerequisite for subsequent proteasome-mediated degradation of some, but not all, misfolded glycoproteins.</text>
</comment>
<dbReference type="GO" id="GO:0046872">
    <property type="term" value="F:metal ion binding"/>
    <property type="evidence" value="ECO:0007669"/>
    <property type="project" value="UniProtKB-KW"/>
</dbReference>
<dbReference type="Pfam" id="PF04721">
    <property type="entry name" value="PAW"/>
    <property type="match status" value="1"/>
</dbReference>
<dbReference type="Gene3D" id="3.10.620.30">
    <property type="match status" value="1"/>
</dbReference>
<dbReference type="InterPro" id="IPR050883">
    <property type="entry name" value="PNGase"/>
</dbReference>
<dbReference type="InterPro" id="IPR002931">
    <property type="entry name" value="Transglutaminase-like"/>
</dbReference>
<dbReference type="SUPFAM" id="SSF143503">
    <property type="entry name" value="PUG domain-like"/>
    <property type="match status" value="1"/>
</dbReference>
<dbReference type="PANTHER" id="PTHR12143">
    <property type="entry name" value="PEPTIDE N-GLYCANASE PNGASE -RELATED"/>
    <property type="match status" value="1"/>
</dbReference>
<evidence type="ECO:0000259" key="15">
    <source>
        <dbReference type="PROSITE" id="PS51398"/>
    </source>
</evidence>
<sequence>MEKISNDVTKILNRNIQPMAPYFDLLKKISDNILKDPQNEKFRKLNLNSSMMSTKLIPTIGALETLFLMGFEEGDDQLLLPMDNSLTALKKYRTEVVALKSLISRVSNSSRSSPRKQANSQPELTYSPAVQESESELFATLKTEFERVMIYENTSHQEKARKVIPVNELSQRARKSLQAANKSDDKDSKPLDFQDYLLLELLSWFKNDFFRWFDVPHCSHCQMKMVSAGSLTPTQEDLEWGANRVEGSRCQKCGASHRFPRINHPGKLLETREGRCGEWANCFTLCCRALGMDARYVHDYTDHVWTEVFSQSQGRWLHADSCENKLDLPLMYERGWNKKLSYIFAFSKDEAVDVTWRYTNKHSEVLGRRRKCRESWLVSVLMDLSKDRQENFPQQKQRFLELRRVAEIAESFQSSRDCKEGEAEGRNSGSLAWRLSRGEMLEQKAANYTFNITQEDLAKREFLVKYSPSSDSYLFVSRNGEELKGWHSGTNSHKDIFRKQESDWHMVYLARKDSSSSGSIKWVFEWNSNTDVQISSVLVVFQHTTYQSGKVKWEICDGNKCFQGSQGFRWCVGIKKDDISSNTHKLELSAELCDGDGNEAWQHAQLFRQTDSDHDKYPFMVHIKFA</sequence>
<dbReference type="SUPFAM" id="SSF54001">
    <property type="entry name" value="Cysteine proteinases"/>
    <property type="match status" value="1"/>
</dbReference>
<reference evidence="16 17" key="1">
    <citation type="submission" date="2024-05" db="EMBL/GenBank/DDBJ databases">
        <authorList>
            <person name="Wallberg A."/>
        </authorList>
    </citation>
    <scope>NUCLEOTIDE SEQUENCE [LARGE SCALE GENOMIC DNA]</scope>
</reference>
<comment type="catalytic activity">
    <reaction evidence="1">
        <text>Hydrolysis of an N(4)-(acetyl-beta-D-glucosaminyl)asparagine residue in which the glucosamine residue may be further glycosylated, to yield a (substituted) N-acetyl-beta-D-glucosaminylamine and a peptide containing an aspartate residue.</text>
        <dbReference type="EC" id="3.5.1.52"/>
    </reaction>
</comment>
<protein>
    <recommendedName>
        <fullName evidence="6">Peptide-N(4)-(N-acetyl-beta-glucosaminyl)asparagine amidase</fullName>
        <ecNumber evidence="5">3.5.1.52</ecNumber>
    </recommendedName>
    <alternativeName>
        <fullName evidence="12">Peptide:N-glycanase</fullName>
    </alternativeName>
</protein>
<evidence type="ECO:0000256" key="7">
    <source>
        <dbReference type="ARBA" id="ARBA00022490"/>
    </source>
</evidence>
<comment type="similarity">
    <text evidence="4 13">Belongs to the transglutaminase-like superfamily. PNGase family.</text>
</comment>
<dbReference type="SMART" id="SM00460">
    <property type="entry name" value="TGc"/>
    <property type="match status" value="1"/>
</dbReference>
<name>A0AAV2PYH9_MEGNR</name>
<evidence type="ECO:0000256" key="12">
    <source>
        <dbReference type="ARBA" id="ARBA00032901"/>
    </source>
</evidence>
<keyword evidence="10" id="KW-0862">Zinc</keyword>
<comment type="cofactor">
    <cofactor evidence="2">
        <name>Zn(2+)</name>
        <dbReference type="ChEBI" id="CHEBI:29105"/>
    </cofactor>
</comment>
<dbReference type="Pfam" id="PF09409">
    <property type="entry name" value="PUB"/>
    <property type="match status" value="1"/>
</dbReference>
<evidence type="ECO:0000256" key="8">
    <source>
        <dbReference type="ARBA" id="ARBA00022723"/>
    </source>
</evidence>
<keyword evidence="17" id="KW-1185">Reference proteome</keyword>
<evidence type="ECO:0000256" key="10">
    <source>
        <dbReference type="ARBA" id="ARBA00022833"/>
    </source>
</evidence>
<dbReference type="Gene3D" id="2.20.25.10">
    <property type="match status" value="1"/>
</dbReference>
<dbReference type="EC" id="3.5.1.52" evidence="5"/>
<keyword evidence="9" id="KW-0378">Hydrolase</keyword>
<dbReference type="GO" id="GO:0006516">
    <property type="term" value="P:glycoprotein catabolic process"/>
    <property type="evidence" value="ECO:0007669"/>
    <property type="project" value="InterPro"/>
</dbReference>
<dbReference type="FunFam" id="2.20.25.10:FF:000011">
    <property type="entry name" value="peptide-N(4)-(N-acetyl-beta- glucosaminyl)asparagine amidase"/>
    <property type="match status" value="1"/>
</dbReference>
<feature type="region of interest" description="Disordered" evidence="14">
    <location>
        <begin position="109"/>
        <end position="131"/>
    </location>
</feature>
<evidence type="ECO:0000313" key="16">
    <source>
        <dbReference type="EMBL" id="CAL4065500.1"/>
    </source>
</evidence>
<dbReference type="InterPro" id="IPR006588">
    <property type="entry name" value="Peptide_N_glycanase_PAW_dom"/>
</dbReference>
<dbReference type="InterPro" id="IPR018997">
    <property type="entry name" value="PUB_domain"/>
</dbReference>